<evidence type="ECO:0000313" key="2">
    <source>
        <dbReference type="EMBL" id="KGM33481.1"/>
    </source>
</evidence>
<protein>
    <submittedName>
        <fullName evidence="2">Uncharacterized protein</fullName>
    </submittedName>
</protein>
<accession>A0A0A0D444</accession>
<dbReference type="OrthoDB" id="9429646at2"/>
<dbReference type="RefSeq" id="WP_034838739.1">
    <property type="nucleotide sequence ID" value="NZ_JANX01000179.1"/>
</dbReference>
<proteinExistence type="predicted"/>
<name>A0A0A0D444_9PROT</name>
<sequence length="76" mass="8635">MSGLTAELDRLERALERLDAAVAAQEERRQTQIDEIADRVRTQAVTEIETELREDTATVAARVTQVIQRIETLLEK</sequence>
<evidence type="ECO:0000256" key="1">
    <source>
        <dbReference type="SAM" id="Coils"/>
    </source>
</evidence>
<feature type="coiled-coil region" evidence="1">
    <location>
        <begin position="1"/>
        <end position="35"/>
    </location>
</feature>
<keyword evidence="1" id="KW-0175">Coiled coil</keyword>
<dbReference type="EMBL" id="JANX01000179">
    <property type="protein sequence ID" value="KGM33481.1"/>
    <property type="molecule type" value="Genomic_DNA"/>
</dbReference>
<gene>
    <name evidence="2" type="ORF">P409_15605</name>
</gene>
<dbReference type="Proteomes" id="UP000029995">
    <property type="component" value="Unassembled WGS sequence"/>
</dbReference>
<organism evidence="2 3">
    <name type="scientific">Inquilinus limosus MP06</name>
    <dbReference type="NCBI Taxonomy" id="1398085"/>
    <lineage>
        <taxon>Bacteria</taxon>
        <taxon>Pseudomonadati</taxon>
        <taxon>Pseudomonadota</taxon>
        <taxon>Alphaproteobacteria</taxon>
        <taxon>Rhodospirillales</taxon>
        <taxon>Rhodospirillaceae</taxon>
        <taxon>Inquilinus</taxon>
    </lineage>
</organism>
<evidence type="ECO:0000313" key="3">
    <source>
        <dbReference type="Proteomes" id="UP000029995"/>
    </source>
</evidence>
<dbReference type="AlphaFoldDB" id="A0A0A0D444"/>
<reference evidence="2 3" key="1">
    <citation type="submission" date="2014-01" db="EMBL/GenBank/DDBJ databases">
        <title>Genome sequence determination for a cystic fibrosis isolate, Inquilinus limosus.</title>
        <authorList>
            <person name="Pino M."/>
            <person name="Di Conza J."/>
            <person name="Gutkind G."/>
        </authorList>
    </citation>
    <scope>NUCLEOTIDE SEQUENCE [LARGE SCALE GENOMIC DNA]</scope>
    <source>
        <strain evidence="2 3">MP06</strain>
    </source>
</reference>
<comment type="caution">
    <text evidence="2">The sequence shown here is derived from an EMBL/GenBank/DDBJ whole genome shotgun (WGS) entry which is preliminary data.</text>
</comment>